<dbReference type="InterPro" id="IPR003736">
    <property type="entry name" value="PAAI_dom"/>
</dbReference>
<evidence type="ECO:0000313" key="4">
    <source>
        <dbReference type="EMBL" id="KAB8066925.1"/>
    </source>
</evidence>
<accession>A0A6I1I7S5</accession>
<dbReference type="Gene3D" id="3.10.129.10">
    <property type="entry name" value="Hotdog Thioesterase"/>
    <property type="match status" value="1"/>
</dbReference>
<evidence type="ECO:0000259" key="3">
    <source>
        <dbReference type="Pfam" id="PF03061"/>
    </source>
</evidence>
<name>A0A6I1I7S5_9BURK</name>
<dbReference type="InterPro" id="IPR039298">
    <property type="entry name" value="ACOT13"/>
</dbReference>
<dbReference type="EMBL" id="WFLI01000001">
    <property type="protein sequence ID" value="KAB8066925.1"/>
    <property type="molecule type" value="Genomic_DNA"/>
</dbReference>
<dbReference type="GO" id="GO:0047617">
    <property type="term" value="F:fatty acyl-CoA hydrolase activity"/>
    <property type="evidence" value="ECO:0007669"/>
    <property type="project" value="InterPro"/>
</dbReference>
<dbReference type="SUPFAM" id="SSF54637">
    <property type="entry name" value="Thioesterase/thiol ester dehydrase-isomerase"/>
    <property type="match status" value="1"/>
</dbReference>
<organism evidence="4 5">
    <name type="scientific">Janthinobacterium violaceinigrum</name>
    <dbReference type="NCBI Taxonomy" id="2654252"/>
    <lineage>
        <taxon>Bacteria</taxon>
        <taxon>Pseudomonadati</taxon>
        <taxon>Pseudomonadota</taxon>
        <taxon>Betaproteobacteria</taxon>
        <taxon>Burkholderiales</taxon>
        <taxon>Oxalobacteraceae</taxon>
        <taxon>Janthinobacterium</taxon>
    </lineage>
</organism>
<comment type="caution">
    <text evidence="4">The sequence shown here is derived from an EMBL/GenBank/DDBJ whole genome shotgun (WGS) entry which is preliminary data.</text>
</comment>
<dbReference type="Pfam" id="PF03061">
    <property type="entry name" value="4HBT"/>
    <property type="match status" value="1"/>
</dbReference>
<keyword evidence="5" id="KW-1185">Reference proteome</keyword>
<dbReference type="InterPro" id="IPR006683">
    <property type="entry name" value="Thioestr_dom"/>
</dbReference>
<evidence type="ECO:0000256" key="2">
    <source>
        <dbReference type="ARBA" id="ARBA00022801"/>
    </source>
</evidence>
<feature type="domain" description="Thioesterase" evidence="3">
    <location>
        <begin position="55"/>
        <end position="131"/>
    </location>
</feature>
<comment type="similarity">
    <text evidence="1">Belongs to the thioesterase PaaI family.</text>
</comment>
<proteinExistence type="inferred from homology"/>
<dbReference type="Proteomes" id="UP000468717">
    <property type="component" value="Unassembled WGS sequence"/>
</dbReference>
<dbReference type="RefSeq" id="WP_099668007.1">
    <property type="nucleotide sequence ID" value="NZ_WFLI01000001.1"/>
</dbReference>
<gene>
    <name evidence="4" type="ORF">GCN75_01295</name>
</gene>
<dbReference type="PANTHER" id="PTHR21660:SF1">
    <property type="entry name" value="ACYL-COENZYME A THIOESTERASE 13"/>
    <property type="match status" value="1"/>
</dbReference>
<reference evidence="4 5" key="1">
    <citation type="submission" date="2019-10" db="EMBL/GenBank/DDBJ databases">
        <title>Three novel species isolated from a subtropical stream in China.</title>
        <authorList>
            <person name="Lu H."/>
        </authorList>
    </citation>
    <scope>NUCLEOTIDE SEQUENCE [LARGE SCALE GENOMIC DNA]</scope>
    <source>
        <strain evidence="4 5">FT13W</strain>
    </source>
</reference>
<sequence>MHPNDMTGLQLMQAFAQGLFPRPGISKTMPMDAHTIEHGRVIFTATANENHTNPMGGVHGGFAATVLDTVTGCATHTVLPAGESYGTTDLNIKMCRPLPFNVTVYAEGKVINAGRNLVISEGTIRDEAGKVYAHATATCMIIRPAQREQAAA</sequence>
<evidence type="ECO:0000256" key="1">
    <source>
        <dbReference type="ARBA" id="ARBA00008324"/>
    </source>
</evidence>
<protein>
    <submittedName>
        <fullName evidence="4">Hotdog fold thioesterase</fullName>
    </submittedName>
</protein>
<dbReference type="AlphaFoldDB" id="A0A6I1I7S5"/>
<dbReference type="NCBIfam" id="TIGR00369">
    <property type="entry name" value="unchar_dom_1"/>
    <property type="match status" value="1"/>
</dbReference>
<evidence type="ECO:0000313" key="5">
    <source>
        <dbReference type="Proteomes" id="UP000468717"/>
    </source>
</evidence>
<dbReference type="InterPro" id="IPR029069">
    <property type="entry name" value="HotDog_dom_sf"/>
</dbReference>
<dbReference type="CDD" id="cd03443">
    <property type="entry name" value="PaaI_thioesterase"/>
    <property type="match status" value="1"/>
</dbReference>
<keyword evidence="2" id="KW-0378">Hydrolase</keyword>
<dbReference type="PANTHER" id="PTHR21660">
    <property type="entry name" value="THIOESTERASE SUPERFAMILY MEMBER-RELATED"/>
    <property type="match status" value="1"/>
</dbReference>